<reference evidence="1 2" key="1">
    <citation type="journal article" date="2022" name="Hortic Res">
        <title>A haplotype resolved chromosomal level avocado genome allows analysis of novel avocado genes.</title>
        <authorList>
            <person name="Nath O."/>
            <person name="Fletcher S.J."/>
            <person name="Hayward A."/>
            <person name="Shaw L.M."/>
            <person name="Masouleh A.K."/>
            <person name="Furtado A."/>
            <person name="Henry R.J."/>
            <person name="Mitter N."/>
        </authorList>
    </citation>
    <scope>NUCLEOTIDE SEQUENCE [LARGE SCALE GENOMIC DNA]</scope>
    <source>
        <strain evidence="2">cv. Hass</strain>
    </source>
</reference>
<evidence type="ECO:0000313" key="1">
    <source>
        <dbReference type="EMBL" id="KAJ8616200.1"/>
    </source>
</evidence>
<dbReference type="Proteomes" id="UP001234297">
    <property type="component" value="Chromosome 12"/>
</dbReference>
<name>A0ACC2K550_PERAE</name>
<evidence type="ECO:0000313" key="2">
    <source>
        <dbReference type="Proteomes" id="UP001234297"/>
    </source>
</evidence>
<proteinExistence type="predicted"/>
<sequence length="261" mass="29570">MRVLQWWTYSITSRFLEIMGFEGYDLRYWCTREGRNREACHLTCKPSPHAEKNPVPSPSLISPFASSFLLNSIFSAFAQVSPATIWQIGSYRKRKRRLRRITGDTTWREYTKCLQRKHGITLLLGPPGCGKTTLLRALAGSLDHSLQVEGDIRYNGFGLDEFVPQKTSVYVNQYGLHIPEMTVRETLEFSAHCQGVGSRAELLMELERREQERGILPDSDLDTYRKAASVEDSAASLQTDYILKVLGLDSCLGVIVGDAMR</sequence>
<protein>
    <submittedName>
        <fullName evidence="1">Uncharacterized protein</fullName>
    </submittedName>
</protein>
<keyword evidence="2" id="KW-1185">Reference proteome</keyword>
<organism evidence="1 2">
    <name type="scientific">Persea americana</name>
    <name type="common">Avocado</name>
    <dbReference type="NCBI Taxonomy" id="3435"/>
    <lineage>
        <taxon>Eukaryota</taxon>
        <taxon>Viridiplantae</taxon>
        <taxon>Streptophyta</taxon>
        <taxon>Embryophyta</taxon>
        <taxon>Tracheophyta</taxon>
        <taxon>Spermatophyta</taxon>
        <taxon>Magnoliopsida</taxon>
        <taxon>Magnoliidae</taxon>
        <taxon>Laurales</taxon>
        <taxon>Lauraceae</taxon>
        <taxon>Persea</taxon>
    </lineage>
</organism>
<dbReference type="EMBL" id="CM056820">
    <property type="protein sequence ID" value="KAJ8616200.1"/>
    <property type="molecule type" value="Genomic_DNA"/>
</dbReference>
<comment type="caution">
    <text evidence="1">The sequence shown here is derived from an EMBL/GenBank/DDBJ whole genome shotgun (WGS) entry which is preliminary data.</text>
</comment>
<accession>A0ACC2K550</accession>
<gene>
    <name evidence="1" type="ORF">MRB53_035572</name>
</gene>